<dbReference type="PANTHER" id="PTHR19847">
    <property type="entry name" value="DDB1- AND CUL4-ASSOCIATED FACTOR 11"/>
    <property type="match status" value="1"/>
</dbReference>
<dbReference type="InterPro" id="IPR001680">
    <property type="entry name" value="WD40_rpt"/>
</dbReference>
<dbReference type="GO" id="GO:0043161">
    <property type="term" value="P:proteasome-mediated ubiquitin-dependent protein catabolic process"/>
    <property type="evidence" value="ECO:0007669"/>
    <property type="project" value="TreeGrafter"/>
</dbReference>
<reference evidence="3" key="1">
    <citation type="journal article" date="2020" name="Nat. Commun.">
        <title>Large-scale genome sequencing of mycorrhizal fungi provides insights into the early evolution of symbiotic traits.</title>
        <authorList>
            <person name="Miyauchi S."/>
            <person name="Kiss E."/>
            <person name="Kuo A."/>
            <person name="Drula E."/>
            <person name="Kohler A."/>
            <person name="Sanchez-Garcia M."/>
            <person name="Morin E."/>
            <person name="Andreopoulos B."/>
            <person name="Barry K.W."/>
            <person name="Bonito G."/>
            <person name="Buee M."/>
            <person name="Carver A."/>
            <person name="Chen C."/>
            <person name="Cichocki N."/>
            <person name="Clum A."/>
            <person name="Culley D."/>
            <person name="Crous P.W."/>
            <person name="Fauchery L."/>
            <person name="Girlanda M."/>
            <person name="Hayes R.D."/>
            <person name="Keri Z."/>
            <person name="LaButti K."/>
            <person name="Lipzen A."/>
            <person name="Lombard V."/>
            <person name="Magnuson J."/>
            <person name="Maillard F."/>
            <person name="Murat C."/>
            <person name="Nolan M."/>
            <person name="Ohm R.A."/>
            <person name="Pangilinan J."/>
            <person name="Pereira M.F."/>
            <person name="Perotto S."/>
            <person name="Peter M."/>
            <person name="Pfister S."/>
            <person name="Riley R."/>
            <person name="Sitrit Y."/>
            <person name="Stielow J.B."/>
            <person name="Szollosi G."/>
            <person name="Zifcakova L."/>
            <person name="Stursova M."/>
            <person name="Spatafora J.W."/>
            <person name="Tedersoo L."/>
            <person name="Vaario L.M."/>
            <person name="Yamada A."/>
            <person name="Yan M."/>
            <person name="Wang P."/>
            <person name="Xu J."/>
            <person name="Bruns T."/>
            <person name="Baldrian P."/>
            <person name="Vilgalys R."/>
            <person name="Dunand C."/>
            <person name="Henrissat B."/>
            <person name="Grigoriev I.V."/>
            <person name="Hibbett D."/>
            <person name="Nagy L.G."/>
            <person name="Martin F.M."/>
        </authorList>
    </citation>
    <scope>NUCLEOTIDE SEQUENCE</scope>
    <source>
        <strain evidence="3">UP504</strain>
    </source>
</reference>
<dbReference type="Proteomes" id="UP000886523">
    <property type="component" value="Unassembled WGS sequence"/>
</dbReference>
<protein>
    <recommendedName>
        <fullName evidence="5">WD40 repeat-like protein</fullName>
    </recommendedName>
</protein>
<dbReference type="InterPro" id="IPR015943">
    <property type="entry name" value="WD40/YVTN_repeat-like_dom_sf"/>
</dbReference>
<dbReference type="GO" id="GO:0080008">
    <property type="term" value="C:Cul4-RING E3 ubiquitin ligase complex"/>
    <property type="evidence" value="ECO:0007669"/>
    <property type="project" value="TreeGrafter"/>
</dbReference>
<evidence type="ECO:0008006" key="5">
    <source>
        <dbReference type="Google" id="ProtNLM"/>
    </source>
</evidence>
<evidence type="ECO:0000256" key="1">
    <source>
        <dbReference type="PROSITE-ProRule" id="PRU00221"/>
    </source>
</evidence>
<gene>
    <name evidence="3" type="ORF">BS47DRAFT_1374072</name>
</gene>
<dbReference type="InterPro" id="IPR036322">
    <property type="entry name" value="WD40_repeat_dom_sf"/>
</dbReference>
<dbReference type="PANTHER" id="PTHR19847:SF7">
    <property type="entry name" value="DDB1- AND CUL4-ASSOCIATED FACTOR 11"/>
    <property type="match status" value="1"/>
</dbReference>
<dbReference type="SUPFAM" id="SSF50978">
    <property type="entry name" value="WD40 repeat-like"/>
    <property type="match status" value="1"/>
</dbReference>
<feature type="region of interest" description="Disordered" evidence="2">
    <location>
        <begin position="524"/>
        <end position="549"/>
    </location>
</feature>
<evidence type="ECO:0000313" key="3">
    <source>
        <dbReference type="EMBL" id="KAF9506652.1"/>
    </source>
</evidence>
<evidence type="ECO:0000313" key="4">
    <source>
        <dbReference type="Proteomes" id="UP000886523"/>
    </source>
</evidence>
<dbReference type="SMART" id="SM00320">
    <property type="entry name" value="WD40"/>
    <property type="match status" value="6"/>
</dbReference>
<feature type="repeat" description="WD" evidence="1">
    <location>
        <begin position="306"/>
        <end position="347"/>
    </location>
</feature>
<dbReference type="InterPro" id="IPR051859">
    <property type="entry name" value="DCAF"/>
</dbReference>
<sequence length="549" mass="61111">MGASDYGDDDDETSGPSWAPAIRGPVEEGIALLKTGEFGGIKPLLEREKLMKAGRPPPTLSQRLRERNMNRPGPVRREDISRSLVPNTHGTIVAKYTSNPYSGQYSADSSLYYTCVQDFKLHIYDTSAPPIEPTNTVDSHRNGGDHYTSMKTLNTIQAVRGGWTITDSHLSPDNDRMVYAHMSTSVFLTRTRDGANEQTELSLADQAPRSGGVWGYRPADQFRIYSCRFSADGKEIVAGGTGNLFVYDLQGMRRTVRIVAHDDDVNSCCWADSSSGNVLISASDDTFLKVWDRRSLGVHTKPAGVLVGHTEGITYVSPKGDGRYVVSNGKDQTMRLWDLRKMTSHSDWENLPSHHYGLGRNWDYRQGVYRTPRYDAHPNNCSVMAYRGHQVLKTLIRCHFSPEETTGGSYLYTGSSDGRIHIYSLDGQIVQVIDRSKSLPISFDPSESEPNMEDRAGPRQRRHYGIFHRPGVVRDVSWHSREPVLMSVAWGAYGDDRGDVAKHEWKDLGKRGMKLEDVVARDAQKGDDHSCATLGGTRNGSIPGGFPQH</sequence>
<accession>A0A9P6AIU2</accession>
<feature type="repeat" description="WD" evidence="1">
    <location>
        <begin position="258"/>
        <end position="292"/>
    </location>
</feature>
<proteinExistence type="predicted"/>
<dbReference type="EMBL" id="MU129104">
    <property type="protein sequence ID" value="KAF9506652.1"/>
    <property type="molecule type" value="Genomic_DNA"/>
</dbReference>
<dbReference type="OrthoDB" id="63070at2759"/>
<feature type="region of interest" description="Disordered" evidence="2">
    <location>
        <begin position="1"/>
        <end position="22"/>
    </location>
</feature>
<dbReference type="AlphaFoldDB" id="A0A9P6AIU2"/>
<evidence type="ECO:0000256" key="2">
    <source>
        <dbReference type="SAM" id="MobiDB-lite"/>
    </source>
</evidence>
<dbReference type="PROSITE" id="PS50082">
    <property type="entry name" value="WD_REPEATS_2"/>
    <property type="match status" value="2"/>
</dbReference>
<comment type="caution">
    <text evidence="3">The sequence shown here is derived from an EMBL/GenBank/DDBJ whole genome shotgun (WGS) entry which is preliminary data.</text>
</comment>
<keyword evidence="4" id="KW-1185">Reference proteome</keyword>
<keyword evidence="1" id="KW-0853">WD repeat</keyword>
<organism evidence="3 4">
    <name type="scientific">Hydnum rufescens UP504</name>
    <dbReference type="NCBI Taxonomy" id="1448309"/>
    <lineage>
        <taxon>Eukaryota</taxon>
        <taxon>Fungi</taxon>
        <taxon>Dikarya</taxon>
        <taxon>Basidiomycota</taxon>
        <taxon>Agaricomycotina</taxon>
        <taxon>Agaricomycetes</taxon>
        <taxon>Cantharellales</taxon>
        <taxon>Hydnaceae</taxon>
        <taxon>Hydnum</taxon>
    </lineage>
</organism>
<dbReference type="PROSITE" id="PS50294">
    <property type="entry name" value="WD_REPEATS_REGION"/>
    <property type="match status" value="2"/>
</dbReference>
<feature type="compositionally biased region" description="Acidic residues" evidence="2">
    <location>
        <begin position="1"/>
        <end position="13"/>
    </location>
</feature>
<dbReference type="Gene3D" id="2.130.10.10">
    <property type="entry name" value="YVTN repeat-like/Quinoprotein amine dehydrogenase"/>
    <property type="match status" value="1"/>
</dbReference>
<dbReference type="Pfam" id="PF00400">
    <property type="entry name" value="WD40"/>
    <property type="match status" value="2"/>
</dbReference>
<name>A0A9P6AIU2_9AGAM</name>